<name>D0LVV2_HALO1</name>
<reference evidence="1 2" key="1">
    <citation type="journal article" date="2010" name="Stand. Genomic Sci.">
        <title>Complete genome sequence of Haliangium ochraceum type strain (SMP-2).</title>
        <authorList>
            <consortium name="US DOE Joint Genome Institute (JGI-PGF)"/>
            <person name="Ivanova N."/>
            <person name="Daum C."/>
            <person name="Lang E."/>
            <person name="Abt B."/>
            <person name="Kopitz M."/>
            <person name="Saunders E."/>
            <person name="Lapidus A."/>
            <person name="Lucas S."/>
            <person name="Glavina Del Rio T."/>
            <person name="Nolan M."/>
            <person name="Tice H."/>
            <person name="Copeland A."/>
            <person name="Cheng J.F."/>
            <person name="Chen F."/>
            <person name="Bruce D."/>
            <person name="Goodwin L."/>
            <person name="Pitluck S."/>
            <person name="Mavromatis K."/>
            <person name="Pati A."/>
            <person name="Mikhailova N."/>
            <person name="Chen A."/>
            <person name="Palaniappan K."/>
            <person name="Land M."/>
            <person name="Hauser L."/>
            <person name="Chang Y.J."/>
            <person name="Jeffries C.D."/>
            <person name="Detter J.C."/>
            <person name="Brettin T."/>
            <person name="Rohde M."/>
            <person name="Goker M."/>
            <person name="Bristow J."/>
            <person name="Markowitz V."/>
            <person name="Eisen J.A."/>
            <person name="Hugenholtz P."/>
            <person name="Kyrpides N.C."/>
            <person name="Klenk H.P."/>
        </authorList>
    </citation>
    <scope>NUCLEOTIDE SEQUENCE [LARGE SCALE GENOMIC DNA]</scope>
    <source>
        <strain evidence="2">DSM 14365 / CIP 107738 / JCM 11303 / AJ 13395 / SMP-2</strain>
    </source>
</reference>
<dbReference type="KEGG" id="hoh:Hoch_1534"/>
<sequence length="130" mass="13863">MPSILTANRSSFTVDGATVEGIQSISYREVREQADIMAVGSEDRIGVAFGARRVVGTIIVASSSSTLSGHLAQQTQFQIVVNLKKETGTGQGSQTVTFDDCYVHDQAFSMAASGTALTTYEFTATSMRIE</sequence>
<dbReference type="eggNOG" id="ENOG50344J8">
    <property type="taxonomic scope" value="Bacteria"/>
</dbReference>
<gene>
    <name evidence="1" type="ordered locus">Hoch_1534</name>
</gene>
<evidence type="ECO:0000313" key="2">
    <source>
        <dbReference type="Proteomes" id="UP000001880"/>
    </source>
</evidence>
<protein>
    <submittedName>
        <fullName evidence="1">Uncharacterized protein</fullName>
    </submittedName>
</protein>
<dbReference type="Proteomes" id="UP000001880">
    <property type="component" value="Chromosome"/>
</dbReference>
<dbReference type="HOGENOM" id="CLU_159951_0_0_7"/>
<organism evidence="1 2">
    <name type="scientific">Haliangium ochraceum (strain DSM 14365 / JCM 11303 / SMP-2)</name>
    <dbReference type="NCBI Taxonomy" id="502025"/>
    <lineage>
        <taxon>Bacteria</taxon>
        <taxon>Pseudomonadati</taxon>
        <taxon>Myxococcota</taxon>
        <taxon>Polyangia</taxon>
        <taxon>Haliangiales</taxon>
        <taxon>Kofleriaceae</taxon>
        <taxon>Haliangium</taxon>
    </lineage>
</organism>
<accession>D0LVV2</accession>
<dbReference type="EMBL" id="CP001804">
    <property type="protein sequence ID" value="ACY14086.1"/>
    <property type="molecule type" value="Genomic_DNA"/>
</dbReference>
<dbReference type="RefSeq" id="WP_012826695.1">
    <property type="nucleotide sequence ID" value="NC_013440.1"/>
</dbReference>
<dbReference type="AlphaFoldDB" id="D0LVV2"/>
<dbReference type="STRING" id="502025.Hoch_1534"/>
<proteinExistence type="predicted"/>
<dbReference type="OrthoDB" id="4625025at2"/>
<evidence type="ECO:0000313" key="1">
    <source>
        <dbReference type="EMBL" id="ACY14086.1"/>
    </source>
</evidence>
<keyword evidence="2" id="KW-1185">Reference proteome</keyword>